<organism evidence="1 2">
    <name type="scientific">[Clostridium] leptum DSM 753</name>
    <dbReference type="NCBI Taxonomy" id="428125"/>
    <lineage>
        <taxon>Bacteria</taxon>
        <taxon>Bacillati</taxon>
        <taxon>Bacillota</taxon>
        <taxon>Clostridia</taxon>
        <taxon>Eubacteriales</taxon>
        <taxon>Oscillospiraceae</taxon>
        <taxon>Oscillospiraceae incertae sedis</taxon>
    </lineage>
</organism>
<comment type="caution">
    <text evidence="1">The sequence shown here is derived from an EMBL/GenBank/DDBJ whole genome shotgun (WGS) entry which is preliminary data.</text>
</comment>
<accession>A7VU64</accession>
<dbReference type="Proteomes" id="UP000003490">
    <property type="component" value="Unassembled WGS sequence"/>
</dbReference>
<reference evidence="1 2" key="1">
    <citation type="submission" date="2007-08" db="EMBL/GenBank/DDBJ databases">
        <title>Draft genome sequence of Clostridium leptum (DSM 753).</title>
        <authorList>
            <person name="Sudarsanam P."/>
            <person name="Ley R."/>
            <person name="Guruge J."/>
            <person name="Turnbaugh P.J."/>
            <person name="Mahowald M."/>
            <person name="Liep D."/>
            <person name="Gordon J."/>
        </authorList>
    </citation>
    <scope>NUCLEOTIDE SEQUENCE [LARGE SCALE GENOMIC DNA]</scope>
    <source>
        <strain evidence="1 2">DSM 753</strain>
    </source>
</reference>
<reference evidence="1 2" key="2">
    <citation type="submission" date="2007-08" db="EMBL/GenBank/DDBJ databases">
        <authorList>
            <person name="Fulton L."/>
            <person name="Clifton S."/>
            <person name="Fulton B."/>
            <person name="Xu J."/>
            <person name="Minx P."/>
            <person name="Pepin K.H."/>
            <person name="Johnson M."/>
            <person name="Thiruvilangam P."/>
            <person name="Bhonagiri V."/>
            <person name="Nash W.E."/>
            <person name="Wang C."/>
            <person name="Mardis E.R."/>
            <person name="Wilson R.K."/>
        </authorList>
    </citation>
    <scope>NUCLEOTIDE SEQUENCE [LARGE SCALE GENOMIC DNA]</scope>
    <source>
        <strain evidence="1 2">DSM 753</strain>
    </source>
</reference>
<proteinExistence type="predicted"/>
<sequence length="49" mass="5853">MCTLIFGNLITYDFSVKQIDDDTKIQWGIVDFEIGDFCGWWPLWISKRH</sequence>
<gene>
    <name evidence="1" type="ORF">CLOLEP_02110</name>
</gene>
<evidence type="ECO:0000313" key="1">
    <source>
        <dbReference type="EMBL" id="EDO60514.1"/>
    </source>
</evidence>
<protein>
    <submittedName>
        <fullName evidence="1">Uncharacterized protein</fullName>
    </submittedName>
</protein>
<dbReference type="AlphaFoldDB" id="A7VU64"/>
<evidence type="ECO:0000313" key="2">
    <source>
        <dbReference type="Proteomes" id="UP000003490"/>
    </source>
</evidence>
<dbReference type="HOGENOM" id="CLU_3134126_0_0_9"/>
<name>A7VU64_9FIRM</name>
<dbReference type="EMBL" id="ABCB02000019">
    <property type="protein sequence ID" value="EDO60514.1"/>
    <property type="molecule type" value="Genomic_DNA"/>
</dbReference>